<proteinExistence type="inferred from homology"/>
<dbReference type="InterPro" id="IPR007533">
    <property type="entry name" value="Cyt_c_oxidase_assmbl_CtaG"/>
</dbReference>
<dbReference type="InterPro" id="IPR023471">
    <property type="entry name" value="CtaG/Cox11_dom_sf"/>
</dbReference>
<evidence type="ECO:0000256" key="3">
    <source>
        <dbReference type="ARBA" id="ARBA00009620"/>
    </source>
</evidence>
<comment type="function">
    <text evidence="1">Exerts its effect at some terminal stage of cytochrome c oxidase synthesis, probably by being involved in the insertion of the copper B into subunit I.</text>
</comment>
<evidence type="ECO:0000256" key="7">
    <source>
        <dbReference type="ARBA" id="ARBA00022989"/>
    </source>
</evidence>
<sequence>MNKLSAWKLALVPIAMFGFGFALVPLYDIFCEVTGLNGKNFQVGQESAEVDTSVIKHAKLQFLADPNSRDQWQFKPEHKSLQLTSGDMILTYYELTNPTDETVTVQAVPSVAPGEWAEYLVKIECFCFNQQVIEPGATVKLPLQVTLSAKAPEDVNHLSLSYRIYRS</sequence>
<evidence type="ECO:0000313" key="11">
    <source>
        <dbReference type="EMBL" id="EAT12382.1"/>
    </source>
</evidence>
<gene>
    <name evidence="11" type="ORF">RED65_16131</name>
</gene>
<evidence type="ECO:0000256" key="2">
    <source>
        <dbReference type="ARBA" id="ARBA00004382"/>
    </source>
</evidence>
<dbReference type="AlphaFoldDB" id="Q1N2M5"/>
<dbReference type="PANTHER" id="PTHR21320">
    <property type="entry name" value="CYTOCHROME C OXIDASE ASSEMBLY PROTEIN COX11-RELATED"/>
    <property type="match status" value="1"/>
</dbReference>
<comment type="similarity">
    <text evidence="3">Belongs to the COX11/CtaG family.</text>
</comment>
<keyword evidence="6" id="KW-0735">Signal-anchor</keyword>
<dbReference type="HOGENOM" id="CLU_045000_5_2_6"/>
<evidence type="ECO:0000256" key="8">
    <source>
        <dbReference type="ARBA" id="ARBA00023008"/>
    </source>
</evidence>
<comment type="caution">
    <text evidence="11">The sequence shown here is derived from an EMBL/GenBank/DDBJ whole genome shotgun (WGS) entry which is preliminary data.</text>
</comment>
<evidence type="ECO:0000256" key="10">
    <source>
        <dbReference type="SAM" id="Phobius"/>
    </source>
</evidence>
<dbReference type="GO" id="GO:0005507">
    <property type="term" value="F:copper ion binding"/>
    <property type="evidence" value="ECO:0007669"/>
    <property type="project" value="InterPro"/>
</dbReference>
<dbReference type="SUPFAM" id="SSF110111">
    <property type="entry name" value="Ctag/Cox11"/>
    <property type="match status" value="1"/>
</dbReference>
<dbReference type="GO" id="GO:0005886">
    <property type="term" value="C:plasma membrane"/>
    <property type="evidence" value="ECO:0007669"/>
    <property type="project" value="UniProtKB-SubCell"/>
</dbReference>
<evidence type="ECO:0000256" key="5">
    <source>
        <dbReference type="ARBA" id="ARBA00022692"/>
    </source>
</evidence>
<reference evidence="11 12" key="1">
    <citation type="submission" date="2006-03" db="EMBL/GenBank/DDBJ databases">
        <authorList>
            <person name="Pinhassi J."/>
            <person name="Pedros-Alio C."/>
            <person name="Ferriera S."/>
            <person name="Johnson J."/>
            <person name="Kravitz S."/>
            <person name="Halpern A."/>
            <person name="Remington K."/>
            <person name="Beeson K."/>
            <person name="Tran B."/>
            <person name="Rogers Y.-H."/>
            <person name="Friedman R."/>
            <person name="Venter J.C."/>
        </authorList>
    </citation>
    <scope>NUCLEOTIDE SEQUENCE [LARGE SCALE GENOMIC DNA]</scope>
    <source>
        <strain evidence="11 12">RED65</strain>
    </source>
</reference>
<organism evidence="11 12">
    <name type="scientific">Bermanella marisrubri</name>
    <dbReference type="NCBI Taxonomy" id="207949"/>
    <lineage>
        <taxon>Bacteria</taxon>
        <taxon>Pseudomonadati</taxon>
        <taxon>Pseudomonadota</taxon>
        <taxon>Gammaproteobacteria</taxon>
        <taxon>Oceanospirillales</taxon>
        <taxon>Oceanospirillaceae</taxon>
        <taxon>Bermanella</taxon>
    </lineage>
</organism>
<keyword evidence="9 10" id="KW-0472">Membrane</keyword>
<evidence type="ECO:0000256" key="1">
    <source>
        <dbReference type="ARBA" id="ARBA00004007"/>
    </source>
</evidence>
<protein>
    <recommendedName>
        <fullName evidence="4">Cytochrome c oxidase assembly protein CtaG</fullName>
    </recommendedName>
</protein>
<feature type="transmembrane region" description="Helical" evidence="10">
    <location>
        <begin position="7"/>
        <end position="27"/>
    </location>
</feature>
<keyword evidence="8" id="KW-0186">Copper</keyword>
<keyword evidence="7 10" id="KW-1133">Transmembrane helix</keyword>
<keyword evidence="12" id="KW-1185">Reference proteome</keyword>
<dbReference type="PANTHER" id="PTHR21320:SF3">
    <property type="entry name" value="CYTOCHROME C OXIDASE ASSEMBLY PROTEIN COX11, MITOCHONDRIAL-RELATED"/>
    <property type="match status" value="1"/>
</dbReference>
<dbReference type="OrthoDB" id="9804841at2"/>
<evidence type="ECO:0000256" key="9">
    <source>
        <dbReference type="ARBA" id="ARBA00023136"/>
    </source>
</evidence>
<dbReference type="Pfam" id="PF04442">
    <property type="entry name" value="CtaG_Cox11"/>
    <property type="match status" value="1"/>
</dbReference>
<evidence type="ECO:0000313" key="12">
    <source>
        <dbReference type="Proteomes" id="UP000004263"/>
    </source>
</evidence>
<dbReference type="Gene3D" id="2.60.370.10">
    <property type="entry name" value="Ctag/Cox11"/>
    <property type="match status" value="1"/>
</dbReference>
<dbReference type="Proteomes" id="UP000004263">
    <property type="component" value="Unassembled WGS sequence"/>
</dbReference>
<accession>Q1N2M5</accession>
<evidence type="ECO:0000256" key="6">
    <source>
        <dbReference type="ARBA" id="ARBA00022968"/>
    </source>
</evidence>
<evidence type="ECO:0000256" key="4">
    <source>
        <dbReference type="ARBA" id="ARBA00015384"/>
    </source>
</evidence>
<name>Q1N2M5_9GAMM</name>
<dbReference type="RefSeq" id="WP_007018191.1">
    <property type="nucleotide sequence ID" value="NZ_CH724116.1"/>
</dbReference>
<keyword evidence="5 10" id="KW-0812">Transmembrane</keyword>
<dbReference type="NCBIfam" id="NF003465">
    <property type="entry name" value="PRK05089.1"/>
    <property type="match status" value="1"/>
</dbReference>
<dbReference type="STRING" id="207949.RED65_16131"/>
<dbReference type="EMBL" id="AAQH01000007">
    <property type="protein sequence ID" value="EAT12382.1"/>
    <property type="molecule type" value="Genomic_DNA"/>
</dbReference>
<comment type="subcellular location">
    <subcellularLocation>
        <location evidence="2">Cell inner membrane</location>
        <topology evidence="2">Single-pass type II membrane protein</topology>
        <orientation evidence="2">Periplasmic side</orientation>
    </subcellularLocation>
</comment>